<gene>
    <name evidence="5" type="ordered locus">AAur_2420</name>
</gene>
<dbReference type="STRING" id="290340.AAur_2420"/>
<dbReference type="PANTHER" id="PTHR43537:SF44">
    <property type="entry name" value="GNTR FAMILY REGULATORY PROTEIN"/>
    <property type="match status" value="1"/>
</dbReference>
<keyword evidence="6" id="KW-1185">Reference proteome</keyword>
<dbReference type="InterPro" id="IPR036388">
    <property type="entry name" value="WH-like_DNA-bd_sf"/>
</dbReference>
<evidence type="ECO:0000313" key="5">
    <source>
        <dbReference type="EMBL" id="ABM07930.1"/>
    </source>
</evidence>
<dbReference type="Gene3D" id="1.20.120.530">
    <property type="entry name" value="GntR ligand-binding domain-like"/>
    <property type="match status" value="1"/>
</dbReference>
<dbReference type="InterPro" id="IPR000524">
    <property type="entry name" value="Tscrpt_reg_HTH_GntR"/>
</dbReference>
<organism evidence="5 6">
    <name type="scientific">Paenarthrobacter aurescens (strain TC1)</name>
    <dbReference type="NCBI Taxonomy" id="290340"/>
    <lineage>
        <taxon>Bacteria</taxon>
        <taxon>Bacillati</taxon>
        <taxon>Actinomycetota</taxon>
        <taxon>Actinomycetes</taxon>
        <taxon>Micrococcales</taxon>
        <taxon>Micrococcaceae</taxon>
        <taxon>Paenarthrobacter</taxon>
    </lineage>
</organism>
<dbReference type="EMBL" id="CP000474">
    <property type="protein sequence ID" value="ABM07930.1"/>
    <property type="molecule type" value="Genomic_DNA"/>
</dbReference>
<evidence type="ECO:0000259" key="4">
    <source>
        <dbReference type="PROSITE" id="PS50949"/>
    </source>
</evidence>
<evidence type="ECO:0000256" key="1">
    <source>
        <dbReference type="ARBA" id="ARBA00023015"/>
    </source>
</evidence>
<dbReference type="InterPro" id="IPR036390">
    <property type="entry name" value="WH_DNA-bd_sf"/>
</dbReference>
<sequence length="319" mass="35169">MLTSKLQFVRVQTVLCFPIGHAGSDFKTRGCNKPYVFKPWAGKRRPRFGTVPRHKQSMMPPRFQLRAGRLRAIMLTSMSTSLHHRAVEHLGTRIVGGALPTGHVMLAEHLEDELKVSRSVVREAVRVLQSLGLVETIKRVGIRVLPAHRWNPFDPLVIRWRLAGEGRGAQLRSLAELRSAVEPVAAELAAGNAPESLRQELVGISLAMKEAGDAGDMARFLDLDIRFHALVLSGSGNEMFANLIGQVTETLTGRTVHGLMPEHPQKQALQWHMDVAHAIDAGDGSLARDAAAKIMRQTIAELAPSWNDQPRVFVPVAKN</sequence>
<dbReference type="Pfam" id="PF07729">
    <property type="entry name" value="FCD"/>
    <property type="match status" value="1"/>
</dbReference>
<dbReference type="Pfam" id="PF00392">
    <property type="entry name" value="GntR"/>
    <property type="match status" value="1"/>
</dbReference>
<proteinExistence type="predicted"/>
<keyword evidence="3" id="KW-0804">Transcription</keyword>
<dbReference type="AlphaFoldDB" id="A1R7D7"/>
<name>A1R7D7_PAEAT</name>
<dbReference type="CDD" id="cd07377">
    <property type="entry name" value="WHTH_GntR"/>
    <property type="match status" value="1"/>
</dbReference>
<dbReference type="Gene3D" id="1.10.10.10">
    <property type="entry name" value="Winged helix-like DNA-binding domain superfamily/Winged helix DNA-binding domain"/>
    <property type="match status" value="1"/>
</dbReference>
<accession>A1R7D7</accession>
<feature type="domain" description="HTH gntR-type" evidence="4">
    <location>
        <begin position="80"/>
        <end position="147"/>
    </location>
</feature>
<dbReference type="GO" id="GO:0003700">
    <property type="term" value="F:DNA-binding transcription factor activity"/>
    <property type="evidence" value="ECO:0007669"/>
    <property type="project" value="InterPro"/>
</dbReference>
<evidence type="ECO:0000256" key="2">
    <source>
        <dbReference type="ARBA" id="ARBA00023125"/>
    </source>
</evidence>
<dbReference type="HOGENOM" id="CLU_017584_9_4_11"/>
<dbReference type="KEGG" id="aau:AAur_2420"/>
<dbReference type="InterPro" id="IPR011711">
    <property type="entry name" value="GntR_C"/>
</dbReference>
<dbReference type="InterPro" id="IPR008920">
    <property type="entry name" value="TF_FadR/GntR_C"/>
</dbReference>
<dbReference type="SMART" id="SM00895">
    <property type="entry name" value="FCD"/>
    <property type="match status" value="1"/>
</dbReference>
<keyword evidence="1" id="KW-0805">Transcription regulation</keyword>
<dbReference type="eggNOG" id="COG2186">
    <property type="taxonomic scope" value="Bacteria"/>
</dbReference>
<evidence type="ECO:0000313" key="6">
    <source>
        <dbReference type="Proteomes" id="UP000000637"/>
    </source>
</evidence>
<dbReference type="SUPFAM" id="SSF48008">
    <property type="entry name" value="GntR ligand-binding domain-like"/>
    <property type="match status" value="1"/>
</dbReference>
<dbReference type="PROSITE" id="PS50949">
    <property type="entry name" value="HTH_GNTR"/>
    <property type="match status" value="1"/>
</dbReference>
<dbReference type="SUPFAM" id="SSF46785">
    <property type="entry name" value="Winged helix' DNA-binding domain"/>
    <property type="match status" value="1"/>
</dbReference>
<reference evidence="5 6" key="1">
    <citation type="journal article" date="2006" name="PLoS Genet.">
        <title>Secrets of soil survival revealed by the genome sequence of Arthrobacter aurescens TC1.</title>
        <authorList>
            <person name="Mongodin E.F."/>
            <person name="Shapir N."/>
            <person name="Daugherty S.C."/>
            <person name="DeBoy R.T."/>
            <person name="Emerson J.B."/>
            <person name="Shvartzbeyn A."/>
            <person name="Radune D."/>
            <person name="Vamathevan J."/>
            <person name="Riggs F."/>
            <person name="Grinberg V."/>
            <person name="Khouri H."/>
            <person name="Wackett L.P."/>
            <person name="Nelson K.E."/>
            <person name="Sadowsky M.J."/>
        </authorList>
    </citation>
    <scope>NUCLEOTIDE SEQUENCE [LARGE SCALE GENOMIC DNA]</scope>
    <source>
        <strain evidence="5 6">TC1</strain>
    </source>
</reference>
<keyword evidence="2" id="KW-0238">DNA-binding</keyword>
<dbReference type="PANTHER" id="PTHR43537">
    <property type="entry name" value="TRANSCRIPTIONAL REGULATOR, GNTR FAMILY"/>
    <property type="match status" value="1"/>
</dbReference>
<dbReference type="Proteomes" id="UP000000637">
    <property type="component" value="Chromosome"/>
</dbReference>
<protein>
    <submittedName>
        <fullName evidence="5">Transcription regulator, GntR family</fullName>
    </submittedName>
</protein>
<evidence type="ECO:0000256" key="3">
    <source>
        <dbReference type="ARBA" id="ARBA00023163"/>
    </source>
</evidence>
<dbReference type="GO" id="GO:0003677">
    <property type="term" value="F:DNA binding"/>
    <property type="evidence" value="ECO:0007669"/>
    <property type="project" value="UniProtKB-KW"/>
</dbReference>